<dbReference type="InterPro" id="IPR011344">
    <property type="entry name" value="ssDNA-bd"/>
</dbReference>
<dbReference type="GO" id="GO:0003697">
    <property type="term" value="F:single-stranded DNA binding"/>
    <property type="evidence" value="ECO:0007669"/>
    <property type="project" value="InterPro"/>
</dbReference>
<name>D7LHK8_ARALL</name>
<accession>D7LHK8</accession>
<gene>
    <name evidence="1" type="ORF">ARALYDRAFT_668388</name>
</gene>
<evidence type="ECO:0000313" key="1">
    <source>
        <dbReference type="EMBL" id="EFH57176.1"/>
    </source>
</evidence>
<dbReference type="STRING" id="81972.D7LHK8"/>
<dbReference type="PANTHER" id="PTHR10302">
    <property type="entry name" value="SINGLE-STRANDED DNA-BINDING PROTEIN"/>
    <property type="match status" value="1"/>
</dbReference>
<dbReference type="PANTHER" id="PTHR10302:SF18">
    <property type="entry name" value="PROTEIN OSB1, MITOCHONDRIAL"/>
    <property type="match status" value="1"/>
</dbReference>
<dbReference type="GO" id="GO:0042645">
    <property type="term" value="C:mitochondrial nucleoid"/>
    <property type="evidence" value="ECO:0007669"/>
    <property type="project" value="TreeGrafter"/>
</dbReference>
<organism evidence="2">
    <name type="scientific">Arabidopsis lyrata subsp. lyrata</name>
    <name type="common">Lyre-leaved rock-cress</name>
    <dbReference type="NCBI Taxonomy" id="81972"/>
    <lineage>
        <taxon>Eukaryota</taxon>
        <taxon>Viridiplantae</taxon>
        <taxon>Streptophyta</taxon>
        <taxon>Embryophyta</taxon>
        <taxon>Tracheophyta</taxon>
        <taxon>Spermatophyta</taxon>
        <taxon>Magnoliopsida</taxon>
        <taxon>eudicotyledons</taxon>
        <taxon>Gunneridae</taxon>
        <taxon>Pentapetalae</taxon>
        <taxon>rosids</taxon>
        <taxon>malvids</taxon>
        <taxon>Brassicales</taxon>
        <taxon>Brassicaceae</taxon>
        <taxon>Camelineae</taxon>
        <taxon>Arabidopsis</taxon>
    </lineage>
</organism>
<dbReference type="AlphaFoldDB" id="D7LHK8"/>
<protein>
    <submittedName>
        <fullName evidence="1">Predicted protein</fullName>
    </submittedName>
</protein>
<dbReference type="Proteomes" id="UP000008694">
    <property type="component" value="Unassembled WGS sequence"/>
</dbReference>
<dbReference type="Gramene" id="Al_scaffold_0004_1107">
    <property type="protein sequence ID" value="Al_scaffold_0004_1107"/>
    <property type="gene ID" value="Al_scaffold_0004_1107"/>
</dbReference>
<dbReference type="EMBL" id="GL348716">
    <property type="protein sequence ID" value="EFH57176.1"/>
    <property type="molecule type" value="Genomic_DNA"/>
</dbReference>
<keyword evidence="2" id="KW-1185">Reference proteome</keyword>
<evidence type="ECO:0000313" key="2">
    <source>
        <dbReference type="Proteomes" id="UP000008694"/>
    </source>
</evidence>
<dbReference type="HOGENOM" id="CLU_125664_0_0_1"/>
<proteinExistence type="predicted"/>
<reference evidence="2" key="1">
    <citation type="journal article" date="2011" name="Nat. Genet.">
        <title>The Arabidopsis lyrata genome sequence and the basis of rapid genome size change.</title>
        <authorList>
            <person name="Hu T.T."/>
            <person name="Pattyn P."/>
            <person name="Bakker E.G."/>
            <person name="Cao J."/>
            <person name="Cheng J.-F."/>
            <person name="Clark R.M."/>
            <person name="Fahlgren N."/>
            <person name="Fawcett J.A."/>
            <person name="Grimwood J."/>
            <person name="Gundlach H."/>
            <person name="Haberer G."/>
            <person name="Hollister J.D."/>
            <person name="Ossowski S."/>
            <person name="Ottilar R.P."/>
            <person name="Salamov A.A."/>
            <person name="Schneeberger K."/>
            <person name="Spannagl M."/>
            <person name="Wang X."/>
            <person name="Yang L."/>
            <person name="Nasrallah M.E."/>
            <person name="Bergelson J."/>
            <person name="Carrington J.C."/>
            <person name="Gaut B.S."/>
            <person name="Schmutz J."/>
            <person name="Mayer K.F.X."/>
            <person name="Van de Peer Y."/>
            <person name="Grigoriev I.V."/>
            <person name="Nordborg M."/>
            <person name="Weigel D."/>
            <person name="Guo Y.-L."/>
        </authorList>
    </citation>
    <scope>NUCLEOTIDE SEQUENCE [LARGE SCALE GENOMIC DNA]</scope>
    <source>
        <strain evidence="2">cv. MN47</strain>
    </source>
</reference>
<dbReference type="GO" id="GO:0006264">
    <property type="term" value="P:mitochondrial DNA replication"/>
    <property type="evidence" value="ECO:0007669"/>
    <property type="project" value="TreeGrafter"/>
</dbReference>
<sequence>MWDVMARKCIAHLKLNDHILVSGRLASYGKRSSNVYSGLDHEYHVKVTEVNYVAAPPSHVLDSPKTQNRKQKNPRMKIYYCGKSLFRIHTIGGTTGRDKKSPRQHDFKHKDTGEALWLDSDIPDWITRRLEFFDQRNRCYDEEKSRRGRLSDYI</sequence>